<reference evidence="7 8" key="1">
    <citation type="submission" date="2016-10" db="EMBL/GenBank/DDBJ databases">
        <authorList>
            <person name="de Groot N.N."/>
        </authorList>
    </citation>
    <scope>NUCLEOTIDE SEQUENCE [LARGE SCALE GENOMIC DNA]</scope>
    <source>
        <strain evidence="7 8">DSM 797</strain>
    </source>
</reference>
<dbReference type="NCBIfam" id="NF041548">
    <property type="entry name" value="PssE"/>
    <property type="match status" value="1"/>
</dbReference>
<keyword evidence="5" id="KW-0256">Endoplasmic reticulum</keyword>
<sequence>MIFVTLGTFEMKFTRILNQLEKLDLKDKVIIQSGHTHFKSNKYQVINFMGKEEFRYYLEKADIVICHGGVGSILEAINFKKRVIAIPRLIKYNEHVDNHQVEIVKKFIKEGYIIGTINEKKIGDLIEISKKFNFKEYNKSSQEFICKLDNYIENII</sequence>
<evidence type="ECO:0000256" key="4">
    <source>
        <dbReference type="ARBA" id="ARBA00022679"/>
    </source>
</evidence>
<dbReference type="PANTHER" id="PTHR12867:SF6">
    <property type="entry name" value="N-ACETYLGLUCOSAMINYLDIPHOSPHODOLICHOL N-ACETYLGLUCOSAMINYLTRANSFERASE"/>
    <property type="match status" value="1"/>
</dbReference>
<keyword evidence="4 7" id="KW-0808">Transferase</keyword>
<gene>
    <name evidence="7" type="ORF">SAMN04515677_104369</name>
</gene>
<comment type="similarity">
    <text evidence="2">Belongs to the glycosyltransferase 28 family.</text>
</comment>
<evidence type="ECO:0000313" key="7">
    <source>
        <dbReference type="EMBL" id="SDL98292.1"/>
    </source>
</evidence>
<dbReference type="Gene3D" id="3.40.50.2000">
    <property type="entry name" value="Glycogen Phosphorylase B"/>
    <property type="match status" value="1"/>
</dbReference>
<dbReference type="STRING" id="1121325.SAMN04515677_104369"/>
<keyword evidence="8" id="KW-1185">Reference proteome</keyword>
<proteinExistence type="inferred from homology"/>
<dbReference type="GO" id="GO:0016758">
    <property type="term" value="F:hexosyltransferase activity"/>
    <property type="evidence" value="ECO:0007669"/>
    <property type="project" value="InterPro"/>
</dbReference>
<dbReference type="GO" id="GO:0006488">
    <property type="term" value="P:dolichol-linked oligosaccharide biosynthetic process"/>
    <property type="evidence" value="ECO:0007669"/>
    <property type="project" value="InterPro"/>
</dbReference>
<evidence type="ECO:0000256" key="2">
    <source>
        <dbReference type="ARBA" id="ARBA00006962"/>
    </source>
</evidence>
<accession>A0A1G9PHE8</accession>
<dbReference type="InterPro" id="IPR039042">
    <property type="entry name" value="Alg13-like"/>
</dbReference>
<feature type="domain" description="Glycosyl transferase family 28 C-terminal" evidence="6">
    <location>
        <begin position="1"/>
        <end position="143"/>
    </location>
</feature>
<dbReference type="EMBL" id="FNGW01000004">
    <property type="protein sequence ID" value="SDL98292.1"/>
    <property type="molecule type" value="Genomic_DNA"/>
</dbReference>
<dbReference type="AlphaFoldDB" id="A0A1G9PHE8"/>
<dbReference type="InterPro" id="IPR048097">
    <property type="entry name" value="Cps14G-like"/>
</dbReference>
<dbReference type="RefSeq" id="WP_092725785.1">
    <property type="nucleotide sequence ID" value="NZ_FNGW01000004.1"/>
</dbReference>
<evidence type="ECO:0000256" key="1">
    <source>
        <dbReference type="ARBA" id="ARBA00004240"/>
    </source>
</evidence>
<evidence type="ECO:0000313" key="8">
    <source>
        <dbReference type="Proteomes" id="UP000199068"/>
    </source>
</evidence>
<dbReference type="InterPro" id="IPR007235">
    <property type="entry name" value="Glyco_trans_28_C"/>
</dbReference>
<evidence type="ECO:0000259" key="6">
    <source>
        <dbReference type="Pfam" id="PF04101"/>
    </source>
</evidence>
<comment type="subcellular location">
    <subcellularLocation>
        <location evidence="1">Endoplasmic reticulum</location>
    </subcellularLocation>
</comment>
<dbReference type="SUPFAM" id="SSF53756">
    <property type="entry name" value="UDP-Glycosyltransferase/glycogen phosphorylase"/>
    <property type="match status" value="1"/>
</dbReference>
<keyword evidence="3" id="KW-0328">Glycosyltransferase</keyword>
<name>A0A1G9PHE8_9FIRM</name>
<dbReference type="PANTHER" id="PTHR12867">
    <property type="entry name" value="GLYCOSYL TRANSFERASE-RELATED"/>
    <property type="match status" value="1"/>
</dbReference>
<evidence type="ECO:0000256" key="3">
    <source>
        <dbReference type="ARBA" id="ARBA00022676"/>
    </source>
</evidence>
<evidence type="ECO:0000256" key="5">
    <source>
        <dbReference type="ARBA" id="ARBA00022824"/>
    </source>
</evidence>
<protein>
    <submittedName>
        <fullName evidence="7">UDP-N-acetylglucosamine transferase subunit ALG13</fullName>
    </submittedName>
</protein>
<organism evidence="7 8">
    <name type="scientific">Romboutsia lituseburensis DSM 797</name>
    <dbReference type="NCBI Taxonomy" id="1121325"/>
    <lineage>
        <taxon>Bacteria</taxon>
        <taxon>Bacillati</taxon>
        <taxon>Bacillota</taxon>
        <taxon>Clostridia</taxon>
        <taxon>Peptostreptococcales</taxon>
        <taxon>Peptostreptococcaceae</taxon>
        <taxon>Romboutsia</taxon>
    </lineage>
</organism>
<dbReference type="Proteomes" id="UP000199068">
    <property type="component" value="Unassembled WGS sequence"/>
</dbReference>
<dbReference type="Pfam" id="PF04101">
    <property type="entry name" value="Glyco_tran_28_C"/>
    <property type="match status" value="1"/>
</dbReference>